<evidence type="ECO:0000256" key="1">
    <source>
        <dbReference type="SAM" id="MobiDB-lite"/>
    </source>
</evidence>
<gene>
    <name evidence="2" type="ORF">IAG42_12675</name>
</gene>
<keyword evidence="3" id="KW-1185">Reference proteome</keyword>
<accession>A0A7H1BK87</accession>
<feature type="region of interest" description="Disordered" evidence="1">
    <location>
        <begin position="23"/>
        <end position="46"/>
    </location>
</feature>
<evidence type="ECO:0000313" key="2">
    <source>
        <dbReference type="EMBL" id="QNS09142.1"/>
    </source>
</evidence>
<evidence type="ECO:0000313" key="3">
    <source>
        <dbReference type="Proteomes" id="UP000516428"/>
    </source>
</evidence>
<protein>
    <submittedName>
        <fullName evidence="2">Uncharacterized protein</fullName>
    </submittedName>
</protein>
<proteinExistence type="predicted"/>
<reference evidence="2 3" key="1">
    <citation type="submission" date="2020-09" db="EMBL/GenBank/DDBJ databases">
        <title>A novel species.</title>
        <authorList>
            <person name="Gao J."/>
        </authorList>
    </citation>
    <scope>NUCLEOTIDE SEQUENCE [LARGE SCALE GENOMIC DNA]</scope>
    <source>
        <strain evidence="2 3">CRXT-Y-14</strain>
    </source>
</reference>
<dbReference type="Proteomes" id="UP000516428">
    <property type="component" value="Chromosome"/>
</dbReference>
<name>A0A7H1BK87_9ACTN</name>
<dbReference type="KEGG" id="sxn:IAG42_12675"/>
<dbReference type="RefSeq" id="WP_188341797.1">
    <property type="nucleotide sequence ID" value="NZ_CP061281.1"/>
</dbReference>
<organism evidence="2 3">
    <name type="scientific">Streptomyces xanthii</name>
    <dbReference type="NCBI Taxonomy" id="2768069"/>
    <lineage>
        <taxon>Bacteria</taxon>
        <taxon>Bacillati</taxon>
        <taxon>Actinomycetota</taxon>
        <taxon>Actinomycetes</taxon>
        <taxon>Kitasatosporales</taxon>
        <taxon>Streptomycetaceae</taxon>
        <taxon>Streptomyces</taxon>
    </lineage>
</organism>
<dbReference type="AlphaFoldDB" id="A0A7H1BK87"/>
<sequence length="94" mass="10658">MFDLTLRALAWVLRLILPAPAGRHRATTVTAPPTPPPPYRHTERLDGAAHPLVRPYVLTPTERRRQRERRRALYLATIGIDVGPRLELIHGGTR</sequence>
<dbReference type="EMBL" id="CP061281">
    <property type="protein sequence ID" value="QNS09142.1"/>
    <property type="molecule type" value="Genomic_DNA"/>
</dbReference>